<protein>
    <submittedName>
        <fullName evidence="1">Uncharacterized protein</fullName>
    </submittedName>
</protein>
<evidence type="ECO:0000313" key="1">
    <source>
        <dbReference type="EMBL" id="CAI2382998.1"/>
    </source>
</evidence>
<dbReference type="Proteomes" id="UP001295684">
    <property type="component" value="Unassembled WGS sequence"/>
</dbReference>
<organism evidence="1 2">
    <name type="scientific">Euplotes crassus</name>
    <dbReference type="NCBI Taxonomy" id="5936"/>
    <lineage>
        <taxon>Eukaryota</taxon>
        <taxon>Sar</taxon>
        <taxon>Alveolata</taxon>
        <taxon>Ciliophora</taxon>
        <taxon>Intramacronucleata</taxon>
        <taxon>Spirotrichea</taxon>
        <taxon>Hypotrichia</taxon>
        <taxon>Euplotida</taxon>
        <taxon>Euplotidae</taxon>
        <taxon>Moneuplotes</taxon>
    </lineage>
</organism>
<evidence type="ECO:0000313" key="2">
    <source>
        <dbReference type="Proteomes" id="UP001295684"/>
    </source>
</evidence>
<name>A0AAD1Y1L5_EUPCR</name>
<dbReference type="EMBL" id="CAMPGE010025219">
    <property type="protein sequence ID" value="CAI2382998.1"/>
    <property type="molecule type" value="Genomic_DNA"/>
</dbReference>
<sequence>MPQSLKKRISIVLGLIHHKQASSNQEVQTKSYKSLTKQIQEFEKHLQDLHDQELKIQTEDLADAEYTKWLQTRSFCSGMVTPQEYKDTATKYDPKVEVKIWRKADQFKSVKESFQKFCYLGTKSHSRFCNSNVVKFLKDPENIENNVDFTWLLLFANSCEKLKSPAPALVKDLRLSIEELKTVIYHAGVPSSSFKQTRKLFQTFYRNMKFESLRLEPVVYECLLSMAHHYSSGFHLLQASRNLSNEKSRNYREYSFTEEMMAYRNNLVNDLVLLVSERCQEYLPAPCDDLEDEISEIKFNLSVLDQDEPKNTEDMKNEQIDTELEGNITPDNAEEAKLNKESLPAAEDNISVSSFLTGKHYEFGGNKSHRYFHLEGYGLYKIHDNKVEAHSKLDGLLHGKLSFIFHNNTDAPWIRIEDEELMQNIPFIKLKENLQIKEWAAEEIDQYQTQVSEYREEGIQPFEFTSSSVIYDNLANGKVRFMRSTPVTSDDTTIYALSSTVEVDASAVECLSKEELMSNTHKWVKKVLFWEIHGYEKRTLLHKFTKKLELSISEEDQESNPKRLEEFRIIEEYAKHRLQLDTIKRAILSVKDDKVQICSQGRVLNFDLTSGMLFPTSCKISADIVGYCSNTKKYWHAEKLDKSYNLSLKACQLIVNIKNKIDYVQQAICNHIRGNVTKKNISIADSDHAETFEDILKESMHGQQEHEIPTESTEYHTDMYTASVIPLFKLTNNSPEFEDKKIDFTESEAENYVMGRLYGSCSFFEINPEFHDEIMQSIVQIYQSLHECLESREILKSEESMLKINREDIRYVEVYHHWIIRTHLLMRIYFFSIKNLLDAEIKPALGFESDDSMCKYFGIIGYLIEIQHFLSNCNLSKVLSYREENRAFVTLDGADICEIESIIEANVSFIQLTKMYYYSLNIMNDMHPISCDGEDFDILKLLTRVNLEALKPHQNKSLELLLDRFEGYTIEELQKLLAEDKSVLDKLKLLSEKISICCIITYSVHDLDFDAISLWLERIYTLLSKLLENEIKKPVFEAYTTLLRVFEFYIIFKNSHTNLSKLSVTINDEFLKRVFSDIKAFLYKSSEMANINKDKAQGCYEILVDIYFLIMHKIYSEQELSISKRIAQPGSWYDILDYHCINFKPTGDFGFQITGAQTSEKPVCEYTEDHIIFEFIDKYLYSTEKEGYQNYSPMREIPKLLKIFSMHMSLLNYTENIEKLSIILKDLCNKKLYPKAYTIKDVAELKKVNYDEIKSERVLAEPILALLSTQPHFTFLTSLWKDLNLCYESYLPSEDIEQKYSLFMSFEFEPLSQSELQTRIHKLSEFNVLDTNEAILVDDLEDLTIPEEIQEEVKEETKEEAEEAKEAPQDYNSDWEAEEDQAFMNNFTNILGNVNEPDEEVKEQPNPDEKPQVREDTRVFSGLETILQIRNAIKYFILDTQSVEQIVRRLKAVHEENLKNMAVLERVTWLYDIKNLTENDKNKVDKWIQARMKTKVTYISRDYFLSCLKKPISEMAKNDKKNYSIFVAALLVNSLKDNKTPVEPKTIRALLEASGTSLKENSLWMSLISDPYTFEKFDRGIWTDSISSVLQEIDDMAKTGKIEEINKPVPTEDDIFGYDDDDY</sequence>
<comment type="caution">
    <text evidence="1">The sequence shown here is derived from an EMBL/GenBank/DDBJ whole genome shotgun (WGS) entry which is preliminary data.</text>
</comment>
<accession>A0AAD1Y1L5</accession>
<gene>
    <name evidence="1" type="ORF">ECRASSUSDP1_LOCUS24489</name>
</gene>
<reference evidence="1" key="1">
    <citation type="submission" date="2023-07" db="EMBL/GenBank/DDBJ databases">
        <authorList>
            <consortium name="AG Swart"/>
            <person name="Singh M."/>
            <person name="Singh A."/>
            <person name="Seah K."/>
            <person name="Emmerich C."/>
        </authorList>
    </citation>
    <scope>NUCLEOTIDE SEQUENCE</scope>
    <source>
        <strain evidence="1">DP1</strain>
    </source>
</reference>
<keyword evidence="2" id="KW-1185">Reference proteome</keyword>
<proteinExistence type="predicted"/>